<gene>
    <name evidence="1" type="ORF">JoomaDRAFT_1930</name>
</gene>
<name>I3C5N5_9FLAO</name>
<protein>
    <submittedName>
        <fullName evidence="1">Uncharacterized protein</fullName>
    </submittedName>
</protein>
<proteinExistence type="predicted"/>
<dbReference type="HOGENOM" id="CLU_3328868_0_0_10"/>
<reference evidence="1 2" key="1">
    <citation type="submission" date="2012-02" db="EMBL/GenBank/DDBJ databases">
        <title>Improved High-Quality Draft genome of Joostella marina DSM 19592.</title>
        <authorList>
            <consortium name="US DOE Joint Genome Institute (JGI-PGF)"/>
            <person name="Lucas S."/>
            <person name="Copeland A."/>
            <person name="Lapidus A."/>
            <person name="Bruce D."/>
            <person name="Goodwin L."/>
            <person name="Pitluck S."/>
            <person name="Peters L."/>
            <person name="Chertkov O."/>
            <person name="Ovchinnikova G."/>
            <person name="Kyrpides N."/>
            <person name="Mavromatis K."/>
            <person name="Detter J.C."/>
            <person name="Han C."/>
            <person name="Land M."/>
            <person name="Hauser L."/>
            <person name="Markowitz V."/>
            <person name="Cheng J.-F."/>
            <person name="Hugenholtz P."/>
            <person name="Woyke T."/>
            <person name="Wu D."/>
            <person name="Tindall B."/>
            <person name="Brambilla E."/>
            <person name="Klenk H.-P."/>
            <person name="Eisen J.A."/>
        </authorList>
    </citation>
    <scope>NUCLEOTIDE SEQUENCE [LARGE SCALE GENOMIC DNA]</scope>
    <source>
        <strain evidence="1 2">DSM 19592</strain>
    </source>
</reference>
<dbReference type="STRING" id="926559.JoomaDRAFT_1930"/>
<sequence>MLLPGQTHTFSLFRFFWASKRNEKHKVVDGWIDIRASK</sequence>
<evidence type="ECO:0000313" key="2">
    <source>
        <dbReference type="Proteomes" id="UP000004690"/>
    </source>
</evidence>
<evidence type="ECO:0000313" key="1">
    <source>
        <dbReference type="EMBL" id="EIJ38928.1"/>
    </source>
</evidence>
<dbReference type="AlphaFoldDB" id="I3C5N5"/>
<organism evidence="1 2">
    <name type="scientific">Galbibacter orientalis DSM 19592</name>
    <dbReference type="NCBI Taxonomy" id="926559"/>
    <lineage>
        <taxon>Bacteria</taxon>
        <taxon>Pseudomonadati</taxon>
        <taxon>Bacteroidota</taxon>
        <taxon>Flavobacteriia</taxon>
        <taxon>Flavobacteriales</taxon>
        <taxon>Flavobacteriaceae</taxon>
        <taxon>Galbibacter</taxon>
    </lineage>
</organism>
<accession>I3C5N5</accession>
<keyword evidence="2" id="KW-1185">Reference proteome</keyword>
<dbReference type="EMBL" id="JH651379">
    <property type="protein sequence ID" value="EIJ38928.1"/>
    <property type="molecule type" value="Genomic_DNA"/>
</dbReference>
<dbReference type="Proteomes" id="UP000004690">
    <property type="component" value="Unassembled WGS sequence"/>
</dbReference>